<evidence type="ECO:0000256" key="2">
    <source>
        <dbReference type="ARBA" id="ARBA00022478"/>
    </source>
</evidence>
<keyword evidence="3" id="KW-0808">Transferase</keyword>
<feature type="domain" description="RNA polymerase sigma factor 54 DNA-binding" evidence="10">
    <location>
        <begin position="312"/>
        <end position="463"/>
    </location>
</feature>
<evidence type="ECO:0000256" key="5">
    <source>
        <dbReference type="ARBA" id="ARBA00023015"/>
    </source>
</evidence>
<evidence type="ECO:0000256" key="3">
    <source>
        <dbReference type="ARBA" id="ARBA00022679"/>
    </source>
</evidence>
<comment type="similarity">
    <text evidence="1">Belongs to the sigma-54 factor family.</text>
</comment>
<dbReference type="PANTHER" id="PTHR32248">
    <property type="entry name" value="RNA POLYMERASE SIGMA-54 FACTOR"/>
    <property type="match status" value="1"/>
</dbReference>
<dbReference type="InterPro" id="IPR038709">
    <property type="entry name" value="RpoN_core-bd_sf"/>
</dbReference>
<dbReference type="GO" id="GO:0001216">
    <property type="term" value="F:DNA-binding transcription activator activity"/>
    <property type="evidence" value="ECO:0007669"/>
    <property type="project" value="InterPro"/>
</dbReference>
<keyword evidence="5" id="KW-0805">Transcription regulation</keyword>
<dbReference type="Gene3D" id="1.10.10.60">
    <property type="entry name" value="Homeodomain-like"/>
    <property type="match status" value="1"/>
</dbReference>
<comment type="caution">
    <text evidence="12">The sequence shown here is derived from an EMBL/GenBank/DDBJ whole genome shotgun (WGS) entry which is preliminary data.</text>
</comment>
<dbReference type="AlphaFoldDB" id="A0A9C9JZB4"/>
<dbReference type="InterPro" id="IPR007046">
    <property type="entry name" value="RNA_pol_sigma_54_core-bd"/>
</dbReference>
<keyword evidence="8" id="KW-0804">Transcription</keyword>
<dbReference type="PIRSF" id="PIRSF000774">
    <property type="entry name" value="RpoN"/>
    <property type="match status" value="1"/>
</dbReference>
<dbReference type="Gene3D" id="1.10.10.1330">
    <property type="entry name" value="RNA polymerase sigma-54 factor, core-binding domain"/>
    <property type="match status" value="1"/>
</dbReference>
<sequence length="464" mass="54393">MSMNKRKHELQHKPELKQYLLPTLVYYLKLIELPNVELETYIRHELESNPLLEETPPEAGEENEETNPSETAQEKKEQEKEDNELSIPELFSEEINIVYTSDENQFDALDNVPAEGERLYDILMKQAKNEFTGKDLDIAELIISNIEEDGYLAATPEELSGDEYAVEDVVRIIKKIQHFEPIGCAWREAKEPLLIQLEHKGYGRDSIEYILVKDYLKELKVNHPAEIMKRLNIDEKRFQEARNTIMKLDPKPGWRYSNVPLGYVSPDFIIRWHDNKLCASLQDETTPRIRIKKQYLAMLKDQTNVNKEELDFIKQRMRSAQNLIIAIEQRRKTLTRIINGILEYQREFFEKGDNYLKPMTMTEFAKRLDVNPSTISRALANKYLESPRGIHKLKFFFTAAVGHTDKRIIYKKIKEIIENEDKSSPLSDTQIAKKLSRQGIIISRRTISKYRDILGIPAHQFRRK</sequence>
<accession>A0A9C9JZB4</accession>
<evidence type="ECO:0000256" key="8">
    <source>
        <dbReference type="ARBA" id="ARBA00023163"/>
    </source>
</evidence>
<dbReference type="GO" id="GO:0000428">
    <property type="term" value="C:DNA-directed RNA polymerase complex"/>
    <property type="evidence" value="ECO:0007669"/>
    <property type="project" value="UniProtKB-KW"/>
</dbReference>
<dbReference type="GO" id="GO:0006352">
    <property type="term" value="P:DNA-templated transcription initiation"/>
    <property type="evidence" value="ECO:0007669"/>
    <property type="project" value="InterPro"/>
</dbReference>
<keyword evidence="2" id="KW-0240">DNA-directed RNA polymerase</keyword>
<feature type="region of interest" description="Disordered" evidence="9">
    <location>
        <begin position="48"/>
        <end position="86"/>
    </location>
</feature>
<dbReference type="InterPro" id="IPR007634">
    <property type="entry name" value="RNA_pol_sigma_54_DNA-bd"/>
</dbReference>
<name>A0A9C9JZB4_UNCW3</name>
<dbReference type="Pfam" id="PF04963">
    <property type="entry name" value="Sigma54_CBD"/>
    <property type="match status" value="1"/>
</dbReference>
<keyword evidence="4" id="KW-0548">Nucleotidyltransferase</keyword>
<evidence type="ECO:0000256" key="1">
    <source>
        <dbReference type="ARBA" id="ARBA00008798"/>
    </source>
</evidence>
<dbReference type="Proteomes" id="UP000885826">
    <property type="component" value="Unassembled WGS sequence"/>
</dbReference>
<dbReference type="PROSITE" id="PS50044">
    <property type="entry name" value="SIGMA54_3"/>
    <property type="match status" value="1"/>
</dbReference>
<dbReference type="InterPro" id="IPR000394">
    <property type="entry name" value="RNA_pol_sigma_54"/>
</dbReference>
<dbReference type="EMBL" id="DRIG01000004">
    <property type="protein sequence ID" value="HEC77574.1"/>
    <property type="molecule type" value="Genomic_DNA"/>
</dbReference>
<dbReference type="Pfam" id="PF00309">
    <property type="entry name" value="Sigma54_AID"/>
    <property type="match status" value="1"/>
</dbReference>
<dbReference type="NCBIfam" id="TIGR02395">
    <property type="entry name" value="rpoN_sigma"/>
    <property type="match status" value="1"/>
</dbReference>
<evidence type="ECO:0000256" key="9">
    <source>
        <dbReference type="SAM" id="MobiDB-lite"/>
    </source>
</evidence>
<gene>
    <name evidence="12" type="primary">rpoN</name>
    <name evidence="12" type="ORF">ENI34_00340</name>
</gene>
<organism evidence="12 13">
    <name type="scientific">candidate division WOR-3 bacterium</name>
    <dbReference type="NCBI Taxonomy" id="2052148"/>
    <lineage>
        <taxon>Bacteria</taxon>
        <taxon>Bacteria division WOR-3</taxon>
    </lineage>
</organism>
<evidence type="ECO:0000313" key="12">
    <source>
        <dbReference type="EMBL" id="HEC77574.1"/>
    </source>
</evidence>
<evidence type="ECO:0000256" key="7">
    <source>
        <dbReference type="ARBA" id="ARBA00023125"/>
    </source>
</evidence>
<dbReference type="GO" id="GO:0016779">
    <property type="term" value="F:nucleotidyltransferase activity"/>
    <property type="evidence" value="ECO:0007669"/>
    <property type="project" value="UniProtKB-KW"/>
</dbReference>
<dbReference type="Pfam" id="PF04552">
    <property type="entry name" value="Sigma54_DBD"/>
    <property type="match status" value="1"/>
</dbReference>
<proteinExistence type="inferred from homology"/>
<evidence type="ECO:0000259" key="10">
    <source>
        <dbReference type="Pfam" id="PF04552"/>
    </source>
</evidence>
<feature type="compositionally biased region" description="Acidic residues" evidence="9">
    <location>
        <begin position="55"/>
        <end position="67"/>
    </location>
</feature>
<keyword evidence="7" id="KW-0238">DNA-binding</keyword>
<dbReference type="PANTHER" id="PTHR32248:SF4">
    <property type="entry name" value="RNA POLYMERASE SIGMA-54 FACTOR"/>
    <property type="match status" value="1"/>
</dbReference>
<reference evidence="12" key="1">
    <citation type="journal article" date="2020" name="mSystems">
        <title>Genome- and Community-Level Interaction Insights into Carbon Utilization and Element Cycling Functions of Hydrothermarchaeota in Hydrothermal Sediment.</title>
        <authorList>
            <person name="Zhou Z."/>
            <person name="Liu Y."/>
            <person name="Xu W."/>
            <person name="Pan J."/>
            <person name="Luo Z.H."/>
            <person name="Li M."/>
        </authorList>
    </citation>
    <scope>NUCLEOTIDE SEQUENCE</scope>
    <source>
        <strain evidence="12">HyVt-388</strain>
    </source>
</reference>
<evidence type="ECO:0000256" key="6">
    <source>
        <dbReference type="ARBA" id="ARBA00023082"/>
    </source>
</evidence>
<feature type="domain" description="RNA polymerase sigma factor 54 core-binding" evidence="11">
    <location>
        <begin position="110"/>
        <end position="295"/>
    </location>
</feature>
<keyword evidence="6" id="KW-0731">Sigma factor</keyword>
<dbReference type="GO" id="GO:0003677">
    <property type="term" value="F:DNA binding"/>
    <property type="evidence" value="ECO:0007669"/>
    <property type="project" value="UniProtKB-KW"/>
</dbReference>
<evidence type="ECO:0000256" key="4">
    <source>
        <dbReference type="ARBA" id="ARBA00022695"/>
    </source>
</evidence>
<evidence type="ECO:0000259" key="11">
    <source>
        <dbReference type="Pfam" id="PF04963"/>
    </source>
</evidence>
<dbReference type="GO" id="GO:0016987">
    <property type="term" value="F:sigma factor activity"/>
    <property type="evidence" value="ECO:0007669"/>
    <property type="project" value="UniProtKB-KW"/>
</dbReference>
<dbReference type="PRINTS" id="PR00045">
    <property type="entry name" value="SIGMA54FCT"/>
</dbReference>
<evidence type="ECO:0000313" key="13">
    <source>
        <dbReference type="Proteomes" id="UP000885826"/>
    </source>
</evidence>
<protein>
    <submittedName>
        <fullName evidence="12">RNA polymerase sigma-54 factor</fullName>
    </submittedName>
</protein>